<evidence type="ECO:0000313" key="2">
    <source>
        <dbReference type="EMBL" id="MFD2637703.1"/>
    </source>
</evidence>
<accession>A0ABW5Q6T2</accession>
<evidence type="ECO:0000256" key="1">
    <source>
        <dbReference type="SAM" id="Phobius"/>
    </source>
</evidence>
<gene>
    <name evidence="2" type="ORF">ACFSW4_02300</name>
</gene>
<evidence type="ECO:0000313" key="3">
    <source>
        <dbReference type="Proteomes" id="UP001597452"/>
    </source>
</evidence>
<reference evidence="3" key="1">
    <citation type="journal article" date="2019" name="Int. J. Syst. Evol. Microbiol.">
        <title>The Global Catalogue of Microorganisms (GCM) 10K type strain sequencing project: providing services to taxonomists for standard genome sequencing and annotation.</title>
        <authorList>
            <consortium name="The Broad Institute Genomics Platform"/>
            <consortium name="The Broad Institute Genome Sequencing Center for Infectious Disease"/>
            <person name="Wu L."/>
            <person name="Ma J."/>
        </authorList>
    </citation>
    <scope>NUCLEOTIDE SEQUENCE [LARGE SCALE GENOMIC DNA]</scope>
    <source>
        <strain evidence="3">TISTR 1571</strain>
    </source>
</reference>
<proteinExistence type="predicted"/>
<dbReference type="RefSeq" id="WP_377327208.1">
    <property type="nucleotide sequence ID" value="NZ_JBHUMZ010000010.1"/>
</dbReference>
<dbReference type="InterPro" id="IPR031876">
    <property type="entry name" value="DUF4760"/>
</dbReference>
<sequence>MWLTIYNVVKEILEMLYLLAGVGLLIGVFIALKQFDLLKKDISIKNQRAAAEKSTEMLYFFATVFLPSLNEYQKKIKGKIKQTDTVKFNGEFHVDIDNIEKDAIIEALTKEKNGLTDILNQLEYFSACLVHGVADEEMVFSPIATTFCDFIEREHLLISIHRSKSDSSTNYYNNMLKLYKIWSHRIQESDIKKKQDSLNQKLSDLGVKDEVKPIGF</sequence>
<organism evidence="2 3">
    <name type="scientific">Piscibacillus salipiscarius</name>
    <dbReference type="NCBI Taxonomy" id="299480"/>
    <lineage>
        <taxon>Bacteria</taxon>
        <taxon>Bacillati</taxon>
        <taxon>Bacillota</taxon>
        <taxon>Bacilli</taxon>
        <taxon>Bacillales</taxon>
        <taxon>Bacillaceae</taxon>
        <taxon>Piscibacillus</taxon>
    </lineage>
</organism>
<keyword evidence="1" id="KW-0472">Membrane</keyword>
<keyword evidence="3" id="KW-1185">Reference proteome</keyword>
<dbReference type="EMBL" id="JBHUMZ010000010">
    <property type="protein sequence ID" value="MFD2637703.1"/>
    <property type="molecule type" value="Genomic_DNA"/>
</dbReference>
<protein>
    <submittedName>
        <fullName evidence="2">DUF4760 domain-containing protein</fullName>
    </submittedName>
</protein>
<comment type="caution">
    <text evidence="2">The sequence shown here is derived from an EMBL/GenBank/DDBJ whole genome shotgun (WGS) entry which is preliminary data.</text>
</comment>
<feature type="transmembrane region" description="Helical" evidence="1">
    <location>
        <begin position="12"/>
        <end position="32"/>
    </location>
</feature>
<keyword evidence="1" id="KW-1133">Transmembrane helix</keyword>
<dbReference type="Pfam" id="PF15956">
    <property type="entry name" value="DUF4760"/>
    <property type="match status" value="1"/>
</dbReference>
<dbReference type="Proteomes" id="UP001597452">
    <property type="component" value="Unassembled WGS sequence"/>
</dbReference>
<keyword evidence="1" id="KW-0812">Transmembrane</keyword>
<name>A0ABW5Q6T2_9BACI</name>